<dbReference type="RefSeq" id="WP_379873561.1">
    <property type="nucleotide sequence ID" value="NZ_JBHTBH010000014.1"/>
</dbReference>
<feature type="compositionally biased region" description="Basic residues" evidence="3">
    <location>
        <begin position="353"/>
        <end position="385"/>
    </location>
</feature>
<dbReference type="InterPro" id="IPR028082">
    <property type="entry name" value="Peripla_BP_I"/>
</dbReference>
<accession>A0ABW2KNB7</accession>
<keyword evidence="6" id="KW-1185">Reference proteome</keyword>
<dbReference type="InterPro" id="IPR028081">
    <property type="entry name" value="Leu-bd"/>
</dbReference>
<evidence type="ECO:0000259" key="4">
    <source>
        <dbReference type="Pfam" id="PF13458"/>
    </source>
</evidence>
<name>A0ABW2KNB7_9ACTN</name>
<keyword evidence="2" id="KW-0732">Signal</keyword>
<comment type="similarity">
    <text evidence="1">Belongs to the leucine-binding protein family.</text>
</comment>
<gene>
    <name evidence="5" type="ORF">ACFQRF_24620</name>
</gene>
<feature type="compositionally biased region" description="Basic residues" evidence="3">
    <location>
        <begin position="303"/>
        <end position="333"/>
    </location>
</feature>
<reference evidence="6" key="1">
    <citation type="journal article" date="2019" name="Int. J. Syst. Evol. Microbiol.">
        <title>The Global Catalogue of Microorganisms (GCM) 10K type strain sequencing project: providing services to taxonomists for standard genome sequencing and annotation.</title>
        <authorList>
            <consortium name="The Broad Institute Genomics Platform"/>
            <consortium name="The Broad Institute Genome Sequencing Center for Infectious Disease"/>
            <person name="Wu L."/>
            <person name="Ma J."/>
        </authorList>
    </citation>
    <scope>NUCLEOTIDE SEQUENCE [LARGE SCALE GENOMIC DNA]</scope>
    <source>
        <strain evidence="6">CGMCC 4.7382</strain>
    </source>
</reference>
<feature type="region of interest" description="Disordered" evidence="3">
    <location>
        <begin position="30"/>
        <end position="51"/>
    </location>
</feature>
<dbReference type="EMBL" id="JBHTBH010000014">
    <property type="protein sequence ID" value="MFC7330924.1"/>
    <property type="molecule type" value="Genomic_DNA"/>
</dbReference>
<feature type="domain" description="Leucine-binding protein" evidence="4">
    <location>
        <begin position="40"/>
        <end position="234"/>
    </location>
</feature>
<evidence type="ECO:0000256" key="2">
    <source>
        <dbReference type="ARBA" id="ARBA00022729"/>
    </source>
</evidence>
<feature type="region of interest" description="Disordered" evidence="3">
    <location>
        <begin position="267"/>
        <end position="432"/>
    </location>
</feature>
<evidence type="ECO:0000256" key="3">
    <source>
        <dbReference type="SAM" id="MobiDB-lite"/>
    </source>
</evidence>
<evidence type="ECO:0000256" key="1">
    <source>
        <dbReference type="ARBA" id="ARBA00010062"/>
    </source>
</evidence>
<organism evidence="5 6">
    <name type="scientific">Marinactinospora rubrisoli</name>
    <dbReference type="NCBI Taxonomy" id="2715399"/>
    <lineage>
        <taxon>Bacteria</taxon>
        <taxon>Bacillati</taxon>
        <taxon>Actinomycetota</taxon>
        <taxon>Actinomycetes</taxon>
        <taxon>Streptosporangiales</taxon>
        <taxon>Nocardiopsidaceae</taxon>
        <taxon>Marinactinospora</taxon>
    </lineage>
</organism>
<feature type="compositionally biased region" description="Basic and acidic residues" evidence="3">
    <location>
        <begin position="423"/>
        <end position="432"/>
    </location>
</feature>
<evidence type="ECO:0000313" key="6">
    <source>
        <dbReference type="Proteomes" id="UP001596540"/>
    </source>
</evidence>
<sequence>MVPRTGRLARLGDPLSYPLRTLSPRLAHVRRGGRRRARRVAVRDSRSDPVQARQAVREPAEGERVDVVITMAGTRVQPAVVDAGEEPRVPCVSTTFPWQAYVHGGATGERGGHRWTYHFAWGLDDIATVFAELWERLGTGQPVGCLRNDDLRGRLLRHEDHGFAPVARRRGHTLVDPGGYREPATDLSGHVGHLRRHGTGIVTSAATAADLALFLRQAREAGLRPRPVTCSRWPAYPHSTADPVHDRRDRDEPARARVATLVHWTPAHPCRSSLDGRTAAEPAAGYQRDTGRPWLQPLGPGVRARRGRAPRARLGRRPHVAQRRRRRDRRHPAAHGGRAARPVERPGPGHRAGPVRRRPVAAHPRRTRPRRGRQHRPAGRARHRRADAGALTVRPHARGPMRQAVPGPPRMRTALSTGAAPSRRPDGESTWP</sequence>
<dbReference type="Pfam" id="PF13458">
    <property type="entry name" value="Peripla_BP_6"/>
    <property type="match status" value="1"/>
</dbReference>
<protein>
    <submittedName>
        <fullName evidence="5">ABC transporter substrate-binding protein</fullName>
    </submittedName>
</protein>
<dbReference type="Gene3D" id="3.40.50.2300">
    <property type="match status" value="2"/>
</dbReference>
<feature type="compositionally biased region" description="Basic and acidic residues" evidence="3">
    <location>
        <begin position="243"/>
        <end position="253"/>
    </location>
</feature>
<feature type="compositionally biased region" description="Basic residues" evidence="3">
    <location>
        <begin position="30"/>
        <end position="40"/>
    </location>
</feature>
<dbReference type="Proteomes" id="UP001596540">
    <property type="component" value="Unassembled WGS sequence"/>
</dbReference>
<dbReference type="PANTHER" id="PTHR30483:SF6">
    <property type="entry name" value="PERIPLASMIC BINDING PROTEIN OF ABC TRANSPORTER FOR NATURAL AMINO ACIDS"/>
    <property type="match status" value="1"/>
</dbReference>
<feature type="region of interest" description="Disordered" evidence="3">
    <location>
        <begin position="234"/>
        <end position="253"/>
    </location>
</feature>
<dbReference type="InterPro" id="IPR051010">
    <property type="entry name" value="BCAA_transport"/>
</dbReference>
<evidence type="ECO:0000313" key="5">
    <source>
        <dbReference type="EMBL" id="MFC7330924.1"/>
    </source>
</evidence>
<comment type="caution">
    <text evidence="5">The sequence shown here is derived from an EMBL/GenBank/DDBJ whole genome shotgun (WGS) entry which is preliminary data.</text>
</comment>
<dbReference type="PANTHER" id="PTHR30483">
    <property type="entry name" value="LEUCINE-SPECIFIC-BINDING PROTEIN"/>
    <property type="match status" value="1"/>
</dbReference>
<proteinExistence type="inferred from homology"/>
<dbReference type="SUPFAM" id="SSF53822">
    <property type="entry name" value="Periplasmic binding protein-like I"/>
    <property type="match status" value="1"/>
</dbReference>